<evidence type="ECO:0000313" key="3">
    <source>
        <dbReference type="EnsemblPlants" id="Pp3c21_11110V3.6"/>
    </source>
</evidence>
<dbReference type="EMBL" id="ABEU02000021">
    <property type="status" value="NOT_ANNOTATED_CDS"/>
    <property type="molecule type" value="Genomic_DNA"/>
</dbReference>
<dbReference type="InterPro" id="IPR044861">
    <property type="entry name" value="IPNS-like_FE2OG_OXY"/>
</dbReference>
<accession>A0A7I4C6H7</accession>
<keyword evidence="4" id="KW-1185">Reference proteome</keyword>
<name>A0A7I4C6H7_PHYPA</name>
<sequence length="466" mass="51539">MGACVSCGHDPGLEKPKPPQQSAHRSSSDCNGDVSKFGPRNAQKRPLLAPHPLANPKNLCFAYKNQIVSTVVSETTVLEDLNLFLLSSFGISDSTYVVSGILVTVTGPLMPFFMLPYLHPNKSDNPYPIVVALIKDFSIGNWGCAPDEQEQNEATLEWAEIEECMKSCGEDDEQLYSSSASALLAAQFYGLLRRYGHVKGSARQFIQLRTTKGKVTKTAKEVPIFDVELVEAYLALQNLAYKLFKLLCHPHLTPESHLSPELYSSLLDAPCTSLNAFNECPSVPHHQFIGTNVFRIYQYLREAQPNGVDSKDRSEGPQVEDAQPPGLLGAATTVHSDMGLLTVSPQSNLPGLTVLKHSDASRWVNVEMKHGSTCADGSDLKNYVFVFIGETLAQLTKGSLLAPLHFVDERTPTKPRFSMPFFLRARQKCVIPAVEGFGEEMTVEYFMSQVLQQRKQVWGHKPTTDF</sequence>
<feature type="domain" description="Isopenicillin N synthase-like Fe(2+) 2OG dioxygenase" evidence="2">
    <location>
        <begin position="333"/>
        <end position="424"/>
    </location>
</feature>
<dbReference type="GeneID" id="112274186"/>
<evidence type="ECO:0000256" key="1">
    <source>
        <dbReference type="SAM" id="MobiDB-lite"/>
    </source>
</evidence>
<reference evidence="3 4" key="2">
    <citation type="journal article" date="2018" name="Plant J.">
        <title>The Physcomitrella patens chromosome-scale assembly reveals moss genome structure and evolution.</title>
        <authorList>
            <person name="Lang D."/>
            <person name="Ullrich K.K."/>
            <person name="Murat F."/>
            <person name="Fuchs J."/>
            <person name="Jenkins J."/>
            <person name="Haas F.B."/>
            <person name="Piednoel M."/>
            <person name="Gundlach H."/>
            <person name="Van Bel M."/>
            <person name="Meyberg R."/>
            <person name="Vives C."/>
            <person name="Morata J."/>
            <person name="Symeonidi A."/>
            <person name="Hiss M."/>
            <person name="Muchero W."/>
            <person name="Kamisugi Y."/>
            <person name="Saleh O."/>
            <person name="Blanc G."/>
            <person name="Decker E.L."/>
            <person name="van Gessel N."/>
            <person name="Grimwood J."/>
            <person name="Hayes R.D."/>
            <person name="Graham S.W."/>
            <person name="Gunter L.E."/>
            <person name="McDaniel S.F."/>
            <person name="Hoernstein S.N.W."/>
            <person name="Larsson A."/>
            <person name="Li F.W."/>
            <person name="Perroud P.F."/>
            <person name="Phillips J."/>
            <person name="Ranjan P."/>
            <person name="Rokshar D.S."/>
            <person name="Rothfels C.J."/>
            <person name="Schneider L."/>
            <person name="Shu S."/>
            <person name="Stevenson D.W."/>
            <person name="Thummler F."/>
            <person name="Tillich M."/>
            <person name="Villarreal Aguilar J.C."/>
            <person name="Widiez T."/>
            <person name="Wong G.K."/>
            <person name="Wymore A."/>
            <person name="Zhang Y."/>
            <person name="Zimmer A.D."/>
            <person name="Quatrano R.S."/>
            <person name="Mayer K.F.X."/>
            <person name="Goodstein D."/>
            <person name="Casacuberta J.M."/>
            <person name="Vandepoele K."/>
            <person name="Reski R."/>
            <person name="Cuming A.C."/>
            <person name="Tuskan G.A."/>
            <person name="Maumus F."/>
            <person name="Salse J."/>
            <person name="Schmutz J."/>
            <person name="Rensing S.A."/>
        </authorList>
    </citation>
    <scope>NUCLEOTIDE SEQUENCE [LARGE SCALE GENOMIC DNA]</scope>
    <source>
        <strain evidence="3 4">cv. Gransden 2004</strain>
    </source>
</reference>
<protein>
    <recommendedName>
        <fullName evidence="2">Isopenicillin N synthase-like Fe(2+) 2OG dioxygenase domain-containing protein</fullName>
    </recommendedName>
</protein>
<dbReference type="SUPFAM" id="SSF51197">
    <property type="entry name" value="Clavaminate synthase-like"/>
    <property type="match status" value="1"/>
</dbReference>
<feature type="region of interest" description="Disordered" evidence="1">
    <location>
        <begin position="1"/>
        <end position="50"/>
    </location>
</feature>
<reference evidence="3" key="3">
    <citation type="submission" date="2020-12" db="UniProtKB">
        <authorList>
            <consortium name="EnsemblPlants"/>
        </authorList>
    </citation>
    <scope>IDENTIFICATION</scope>
</reference>
<dbReference type="RefSeq" id="XP_024359195.1">
    <property type="nucleotide sequence ID" value="XM_024503427.2"/>
</dbReference>
<dbReference type="AlphaFoldDB" id="A0A7I4C6H7"/>
<dbReference type="Gene3D" id="2.60.120.330">
    <property type="entry name" value="B-lactam Antibiotic, Isopenicillin N Synthase, Chain"/>
    <property type="match status" value="1"/>
</dbReference>
<reference evidence="3 4" key="1">
    <citation type="journal article" date="2008" name="Science">
        <title>The Physcomitrella genome reveals evolutionary insights into the conquest of land by plants.</title>
        <authorList>
            <person name="Rensing S."/>
            <person name="Lang D."/>
            <person name="Zimmer A."/>
            <person name="Terry A."/>
            <person name="Salamov A."/>
            <person name="Shapiro H."/>
            <person name="Nishiyama T."/>
            <person name="Perroud P.-F."/>
            <person name="Lindquist E."/>
            <person name="Kamisugi Y."/>
            <person name="Tanahashi T."/>
            <person name="Sakakibara K."/>
            <person name="Fujita T."/>
            <person name="Oishi K."/>
            <person name="Shin-I T."/>
            <person name="Kuroki Y."/>
            <person name="Toyoda A."/>
            <person name="Suzuki Y."/>
            <person name="Hashimoto A."/>
            <person name="Yamaguchi K."/>
            <person name="Sugano A."/>
            <person name="Kohara Y."/>
            <person name="Fujiyama A."/>
            <person name="Anterola A."/>
            <person name="Aoki S."/>
            <person name="Ashton N."/>
            <person name="Barbazuk W.B."/>
            <person name="Barker E."/>
            <person name="Bennetzen J."/>
            <person name="Bezanilla M."/>
            <person name="Blankenship R."/>
            <person name="Cho S.H."/>
            <person name="Dutcher S."/>
            <person name="Estelle M."/>
            <person name="Fawcett J.A."/>
            <person name="Gundlach H."/>
            <person name="Hanada K."/>
            <person name="Heyl A."/>
            <person name="Hicks K.A."/>
            <person name="Hugh J."/>
            <person name="Lohr M."/>
            <person name="Mayer K."/>
            <person name="Melkozernov A."/>
            <person name="Murata T."/>
            <person name="Nelson D."/>
            <person name="Pils B."/>
            <person name="Prigge M."/>
            <person name="Reiss B."/>
            <person name="Renner T."/>
            <person name="Rombauts S."/>
            <person name="Rushton P."/>
            <person name="Sanderfoot A."/>
            <person name="Schween G."/>
            <person name="Shiu S.-H."/>
            <person name="Stueber K."/>
            <person name="Theodoulou F.L."/>
            <person name="Tu H."/>
            <person name="Van de Peer Y."/>
            <person name="Verrier P.J."/>
            <person name="Waters E."/>
            <person name="Wood A."/>
            <person name="Yang L."/>
            <person name="Cove D."/>
            <person name="Cuming A."/>
            <person name="Hasebe M."/>
            <person name="Lucas S."/>
            <person name="Mishler D.B."/>
            <person name="Reski R."/>
            <person name="Grigoriev I."/>
            <person name="Quatrano R.S."/>
            <person name="Boore J.L."/>
        </authorList>
    </citation>
    <scope>NUCLEOTIDE SEQUENCE [LARGE SCALE GENOMIC DNA]</scope>
    <source>
        <strain evidence="3 4">cv. Gransden 2004</strain>
    </source>
</reference>
<dbReference type="EnsemblPlants" id="Pp3c21_11110V3.7">
    <property type="protein sequence ID" value="Pp3c21_11110V3.7"/>
    <property type="gene ID" value="Pp3c21_11110"/>
</dbReference>
<evidence type="ECO:0000259" key="2">
    <source>
        <dbReference type="Pfam" id="PF03171"/>
    </source>
</evidence>
<feature type="region of interest" description="Disordered" evidence="1">
    <location>
        <begin position="306"/>
        <end position="325"/>
    </location>
</feature>
<organism evidence="3 4">
    <name type="scientific">Physcomitrium patens</name>
    <name type="common">Spreading-leaved earth moss</name>
    <name type="synonym">Physcomitrella patens</name>
    <dbReference type="NCBI Taxonomy" id="3218"/>
    <lineage>
        <taxon>Eukaryota</taxon>
        <taxon>Viridiplantae</taxon>
        <taxon>Streptophyta</taxon>
        <taxon>Embryophyta</taxon>
        <taxon>Bryophyta</taxon>
        <taxon>Bryophytina</taxon>
        <taxon>Bryopsida</taxon>
        <taxon>Funariidae</taxon>
        <taxon>Funariales</taxon>
        <taxon>Funariaceae</taxon>
        <taxon>Physcomitrium</taxon>
    </lineage>
</organism>
<dbReference type="Gramene" id="Pp3c21_11110V3.6">
    <property type="protein sequence ID" value="Pp3c21_11110V3.6"/>
    <property type="gene ID" value="Pp3c21_11110"/>
</dbReference>
<dbReference type="Proteomes" id="UP000006727">
    <property type="component" value="Chromosome 21"/>
</dbReference>
<dbReference type="InterPro" id="IPR027443">
    <property type="entry name" value="IPNS-like_sf"/>
</dbReference>
<dbReference type="Pfam" id="PF03171">
    <property type="entry name" value="2OG-FeII_Oxy"/>
    <property type="match status" value="1"/>
</dbReference>
<proteinExistence type="predicted"/>
<dbReference type="Gramene" id="Pp3c21_11110V3.7">
    <property type="protein sequence ID" value="Pp3c21_11110V3.7"/>
    <property type="gene ID" value="Pp3c21_11110"/>
</dbReference>
<evidence type="ECO:0000313" key="4">
    <source>
        <dbReference type="Proteomes" id="UP000006727"/>
    </source>
</evidence>
<dbReference type="EnsemblPlants" id="Pp3c21_11110V3.6">
    <property type="protein sequence ID" value="Pp3c21_11110V3.6"/>
    <property type="gene ID" value="Pp3c21_11110"/>
</dbReference>
<feature type="compositionally biased region" description="Polar residues" evidence="1">
    <location>
        <begin position="20"/>
        <end position="30"/>
    </location>
</feature>
<gene>
    <name evidence="3" type="primary">LOC112274186</name>
</gene>